<dbReference type="CDD" id="cd08896">
    <property type="entry name" value="SRPBCC_CalC_Aha1-like_3"/>
    <property type="match status" value="1"/>
</dbReference>
<comment type="caution">
    <text evidence="3">The sequence shown here is derived from an EMBL/GenBank/DDBJ whole genome shotgun (WGS) entry which is preliminary data.</text>
</comment>
<dbReference type="InterPro" id="IPR023393">
    <property type="entry name" value="START-like_dom_sf"/>
</dbReference>
<evidence type="ECO:0000256" key="1">
    <source>
        <dbReference type="ARBA" id="ARBA00006817"/>
    </source>
</evidence>
<comment type="similarity">
    <text evidence="1">Belongs to the AHA1 family.</text>
</comment>
<dbReference type="RefSeq" id="WP_380716836.1">
    <property type="nucleotide sequence ID" value="NZ_JBHSGI010000005.1"/>
</dbReference>
<organism evidence="3 4">
    <name type="scientific">Seohaeicola nanhaiensis</name>
    <dbReference type="NCBI Taxonomy" id="1387282"/>
    <lineage>
        <taxon>Bacteria</taxon>
        <taxon>Pseudomonadati</taxon>
        <taxon>Pseudomonadota</taxon>
        <taxon>Alphaproteobacteria</taxon>
        <taxon>Rhodobacterales</taxon>
        <taxon>Roseobacteraceae</taxon>
        <taxon>Seohaeicola</taxon>
    </lineage>
</organism>
<feature type="domain" description="Activator of Hsp90 ATPase homologue 1/2-like C-terminal" evidence="2">
    <location>
        <begin position="13"/>
        <end position="150"/>
    </location>
</feature>
<dbReference type="Proteomes" id="UP001595973">
    <property type="component" value="Unassembled WGS sequence"/>
</dbReference>
<dbReference type="Gene3D" id="3.30.530.20">
    <property type="match status" value="1"/>
</dbReference>
<evidence type="ECO:0000313" key="4">
    <source>
        <dbReference type="Proteomes" id="UP001595973"/>
    </source>
</evidence>
<dbReference type="Pfam" id="PF08327">
    <property type="entry name" value="AHSA1"/>
    <property type="match status" value="1"/>
</dbReference>
<sequence length="155" mass="17654">MTDSTLTISRLIDAPRALVWAAWSDPRHFEKWWIPEPMECRVVKMDLRPGGGFETLMREGPGEFQPHVEGCFLEIAPMQRIVFTTVLKEGWQPIDPWLAMTSIVTMADEGAGTRYVAQALHRTPEESAKHVELGFHDGWGTVIDQLARLAERLRQ</sequence>
<gene>
    <name evidence="3" type="ORF">ACFO5X_08265</name>
</gene>
<proteinExistence type="inferred from homology"/>
<keyword evidence="4" id="KW-1185">Reference proteome</keyword>
<dbReference type="SUPFAM" id="SSF55961">
    <property type="entry name" value="Bet v1-like"/>
    <property type="match status" value="1"/>
</dbReference>
<dbReference type="EMBL" id="JBHSGI010000005">
    <property type="protein sequence ID" value="MFC4668542.1"/>
    <property type="molecule type" value="Genomic_DNA"/>
</dbReference>
<protein>
    <submittedName>
        <fullName evidence="3">SRPBCC family protein</fullName>
    </submittedName>
</protein>
<dbReference type="InterPro" id="IPR013538">
    <property type="entry name" value="ASHA1/2-like_C"/>
</dbReference>
<name>A0ABV9KEP3_9RHOB</name>
<accession>A0ABV9KEP3</accession>
<evidence type="ECO:0000313" key="3">
    <source>
        <dbReference type="EMBL" id="MFC4668542.1"/>
    </source>
</evidence>
<reference evidence="4" key="1">
    <citation type="journal article" date="2019" name="Int. J. Syst. Evol. Microbiol.">
        <title>The Global Catalogue of Microorganisms (GCM) 10K type strain sequencing project: providing services to taxonomists for standard genome sequencing and annotation.</title>
        <authorList>
            <consortium name="The Broad Institute Genomics Platform"/>
            <consortium name="The Broad Institute Genome Sequencing Center for Infectious Disease"/>
            <person name="Wu L."/>
            <person name="Ma J."/>
        </authorList>
    </citation>
    <scope>NUCLEOTIDE SEQUENCE [LARGE SCALE GENOMIC DNA]</scope>
    <source>
        <strain evidence="4">CGMCC 4.7283</strain>
    </source>
</reference>
<evidence type="ECO:0000259" key="2">
    <source>
        <dbReference type="Pfam" id="PF08327"/>
    </source>
</evidence>